<name>A0ACC3MR68_9PEZI</name>
<accession>A0ACC3MR68</accession>
<reference evidence="1" key="1">
    <citation type="submission" date="2023-07" db="EMBL/GenBank/DDBJ databases">
        <title>Black Yeasts Isolated from many extreme environments.</title>
        <authorList>
            <person name="Coleine C."/>
            <person name="Stajich J.E."/>
            <person name="Selbmann L."/>
        </authorList>
    </citation>
    <scope>NUCLEOTIDE SEQUENCE</scope>
    <source>
        <strain evidence="1">CCFEE 5714</strain>
    </source>
</reference>
<evidence type="ECO:0000313" key="1">
    <source>
        <dbReference type="EMBL" id="KAK3700708.1"/>
    </source>
</evidence>
<proteinExistence type="predicted"/>
<organism evidence="1 2">
    <name type="scientific">Vermiconidia calcicola</name>
    <dbReference type="NCBI Taxonomy" id="1690605"/>
    <lineage>
        <taxon>Eukaryota</taxon>
        <taxon>Fungi</taxon>
        <taxon>Dikarya</taxon>
        <taxon>Ascomycota</taxon>
        <taxon>Pezizomycotina</taxon>
        <taxon>Dothideomycetes</taxon>
        <taxon>Dothideomycetidae</taxon>
        <taxon>Mycosphaerellales</taxon>
        <taxon>Extremaceae</taxon>
        <taxon>Vermiconidia</taxon>
    </lineage>
</organism>
<gene>
    <name evidence="1" type="ORF">LTR37_015790</name>
</gene>
<comment type="caution">
    <text evidence="1">The sequence shown here is derived from an EMBL/GenBank/DDBJ whole genome shotgun (WGS) entry which is preliminary data.</text>
</comment>
<evidence type="ECO:0000313" key="2">
    <source>
        <dbReference type="Proteomes" id="UP001281147"/>
    </source>
</evidence>
<sequence>MESLLSVAFDNISSRDNTKIRKGLRQIEGLLAQTCLSKPSSRSPHKKKSSVLSDKQQASPKKLRELRNDPAFQEFFRLQEGFQCNVTSRLLSTLERLMGMGNPSETDLLIASTLELLQGILLLHPPSRSLFGREVYLNLLLDLLDAANPPKIQSQGLLVIVAALLECPRNTRTFEHMDGLLTVTSLFKSRGTSKEVKMRTLEFLYFYLMPESAVLSRNSAPNRVAVERIPSKSSHPSAGHARTHSGDSAMDIDEEEPDTRSMAEKQGLLGQYLNNVAELVQDLQESTPFGVPAA</sequence>
<dbReference type="Proteomes" id="UP001281147">
    <property type="component" value="Unassembled WGS sequence"/>
</dbReference>
<keyword evidence="2" id="KW-1185">Reference proteome</keyword>
<dbReference type="EMBL" id="JAUTXU010000181">
    <property type="protein sequence ID" value="KAK3700708.1"/>
    <property type="molecule type" value="Genomic_DNA"/>
</dbReference>
<protein>
    <submittedName>
        <fullName evidence="1">Uncharacterized protein</fullName>
    </submittedName>
</protein>